<keyword evidence="6" id="KW-0472">Membrane</keyword>
<evidence type="ECO:0000256" key="6">
    <source>
        <dbReference type="SAM" id="Phobius"/>
    </source>
</evidence>
<evidence type="ECO:0000256" key="1">
    <source>
        <dbReference type="ARBA" id="ARBA00000085"/>
    </source>
</evidence>
<feature type="transmembrane region" description="Helical" evidence="6">
    <location>
        <begin position="6"/>
        <end position="26"/>
    </location>
</feature>
<feature type="transmembrane region" description="Helical" evidence="6">
    <location>
        <begin position="65"/>
        <end position="90"/>
    </location>
</feature>
<evidence type="ECO:0000256" key="2">
    <source>
        <dbReference type="ARBA" id="ARBA00012438"/>
    </source>
</evidence>
<dbReference type="Proteomes" id="UP000242972">
    <property type="component" value="Unassembled WGS sequence"/>
</dbReference>
<dbReference type="InterPro" id="IPR011712">
    <property type="entry name" value="Sig_transdc_His_kin_sub3_dim/P"/>
</dbReference>
<dbReference type="Gene3D" id="1.20.5.1930">
    <property type="match status" value="1"/>
</dbReference>
<evidence type="ECO:0000256" key="4">
    <source>
        <dbReference type="ARBA" id="ARBA00022777"/>
    </source>
</evidence>
<feature type="transmembrane region" description="Helical" evidence="6">
    <location>
        <begin position="33"/>
        <end position="53"/>
    </location>
</feature>
<keyword evidence="5" id="KW-0902">Two-component regulatory system</keyword>
<comment type="catalytic activity">
    <reaction evidence="1">
        <text>ATP + protein L-histidine = ADP + protein N-phospho-L-histidine.</text>
        <dbReference type="EC" id="2.7.13.3"/>
    </reaction>
</comment>
<dbReference type="CDD" id="cd16917">
    <property type="entry name" value="HATPase_UhpB-NarQ-NarX-like"/>
    <property type="match status" value="1"/>
</dbReference>
<dbReference type="GO" id="GO:0000155">
    <property type="term" value="F:phosphorelay sensor kinase activity"/>
    <property type="evidence" value="ECO:0007669"/>
    <property type="project" value="InterPro"/>
</dbReference>
<dbReference type="Pfam" id="PF02518">
    <property type="entry name" value="HATPase_c"/>
    <property type="match status" value="1"/>
</dbReference>
<dbReference type="GO" id="GO:0046983">
    <property type="term" value="F:protein dimerization activity"/>
    <property type="evidence" value="ECO:0007669"/>
    <property type="project" value="InterPro"/>
</dbReference>
<dbReference type="InterPro" id="IPR005467">
    <property type="entry name" value="His_kinase_dom"/>
</dbReference>
<evidence type="ECO:0000256" key="3">
    <source>
        <dbReference type="ARBA" id="ARBA00022679"/>
    </source>
</evidence>
<sequence length="393" mass="43749">MIKSTWVWIFDSLVGIAIVVNYIVLVQRTTVSATVQMAIVVTSGLYFVSLLTLRLRSPRWTGFSLLGMAIFTTILILLLSHSFSFLVFVDLGVLGLRLTSPWLERLSLPLVLWVFWLLYPNPASVTWLSTTSAFIAAAGSFGIGWMLRFMQEANTRQLELVAQLSRANEELASSSLRDRQLAMLEERTRIARDLHDTLGNALTAITLQLEAVTHLIRSQQPEEALGSLTETKELSRDAMRQLRASLTELRRPLISLERELQGLLVKAQDRQNWKTEWHGHMNDASSLSTELSYAILRIGQELLTNVERHARASTVNVTLYGTHDYVNLSISDDGRGFDPDHIPPGHFGLSGIHERVALLGGSLRIISGHKNGTQVTVFLPVTAGNDKEGSVPL</sequence>
<dbReference type="SUPFAM" id="SSF55874">
    <property type="entry name" value="ATPase domain of HSP90 chaperone/DNA topoisomerase II/histidine kinase"/>
    <property type="match status" value="1"/>
</dbReference>
<dbReference type="EMBL" id="PXYW01000005">
    <property type="protein sequence ID" value="PSR34892.1"/>
    <property type="molecule type" value="Genomic_DNA"/>
</dbReference>
<dbReference type="InterPro" id="IPR017205">
    <property type="entry name" value="Sig_transdc_His_kinase_ChrS"/>
</dbReference>
<proteinExistence type="predicted"/>
<keyword evidence="6" id="KW-0812">Transmembrane</keyword>
<dbReference type="PIRSF" id="PIRSF037434">
    <property type="entry name" value="STHK_ChrS"/>
    <property type="match status" value="1"/>
</dbReference>
<dbReference type="Gene3D" id="3.30.565.10">
    <property type="entry name" value="Histidine kinase-like ATPase, C-terminal domain"/>
    <property type="match status" value="1"/>
</dbReference>
<evidence type="ECO:0000259" key="7">
    <source>
        <dbReference type="PROSITE" id="PS50109"/>
    </source>
</evidence>
<dbReference type="InterPro" id="IPR003594">
    <property type="entry name" value="HATPase_dom"/>
</dbReference>
<organism evidence="8 9">
    <name type="scientific">Sulfobacillus benefaciens</name>
    <dbReference type="NCBI Taxonomy" id="453960"/>
    <lineage>
        <taxon>Bacteria</taxon>
        <taxon>Bacillati</taxon>
        <taxon>Bacillota</taxon>
        <taxon>Clostridia</taxon>
        <taxon>Eubacteriales</taxon>
        <taxon>Clostridiales Family XVII. Incertae Sedis</taxon>
        <taxon>Sulfobacillus</taxon>
    </lineage>
</organism>
<dbReference type="PANTHER" id="PTHR24421">
    <property type="entry name" value="NITRATE/NITRITE SENSOR PROTEIN NARX-RELATED"/>
    <property type="match status" value="1"/>
</dbReference>
<gene>
    <name evidence="8" type="ORF">C7B46_02975</name>
</gene>
<dbReference type="GO" id="GO:0016020">
    <property type="term" value="C:membrane"/>
    <property type="evidence" value="ECO:0007669"/>
    <property type="project" value="InterPro"/>
</dbReference>
<dbReference type="EC" id="2.7.13.3" evidence="2"/>
<reference evidence="8 9" key="1">
    <citation type="journal article" date="2014" name="BMC Genomics">
        <title>Comparison of environmental and isolate Sulfobacillus genomes reveals diverse carbon, sulfur, nitrogen, and hydrogen metabolisms.</title>
        <authorList>
            <person name="Justice N.B."/>
            <person name="Norman A."/>
            <person name="Brown C.T."/>
            <person name="Singh A."/>
            <person name="Thomas B.C."/>
            <person name="Banfield J.F."/>
        </authorList>
    </citation>
    <scope>NUCLEOTIDE SEQUENCE [LARGE SCALE GENOMIC DNA]</scope>
    <source>
        <strain evidence="8">AMDSBA4</strain>
    </source>
</reference>
<evidence type="ECO:0000256" key="5">
    <source>
        <dbReference type="ARBA" id="ARBA00023012"/>
    </source>
</evidence>
<accession>A0A2T2XK68</accession>
<dbReference type="AlphaFoldDB" id="A0A2T2XK68"/>
<dbReference type="Pfam" id="PF07730">
    <property type="entry name" value="HisKA_3"/>
    <property type="match status" value="1"/>
</dbReference>
<keyword evidence="3" id="KW-0808">Transferase</keyword>
<dbReference type="SMART" id="SM00387">
    <property type="entry name" value="HATPase_c"/>
    <property type="match status" value="1"/>
</dbReference>
<name>A0A2T2XK68_9FIRM</name>
<dbReference type="InterPro" id="IPR050482">
    <property type="entry name" value="Sensor_HK_TwoCompSys"/>
</dbReference>
<dbReference type="PROSITE" id="PS50109">
    <property type="entry name" value="HIS_KIN"/>
    <property type="match status" value="1"/>
</dbReference>
<protein>
    <recommendedName>
        <fullName evidence="2">histidine kinase</fullName>
        <ecNumber evidence="2">2.7.13.3</ecNumber>
    </recommendedName>
</protein>
<feature type="transmembrane region" description="Helical" evidence="6">
    <location>
        <begin position="125"/>
        <end position="147"/>
    </location>
</feature>
<keyword evidence="4" id="KW-0418">Kinase</keyword>
<evidence type="ECO:0000313" key="9">
    <source>
        <dbReference type="Proteomes" id="UP000242972"/>
    </source>
</evidence>
<evidence type="ECO:0000313" key="8">
    <source>
        <dbReference type="EMBL" id="PSR34892.1"/>
    </source>
</evidence>
<feature type="domain" description="Histidine kinase" evidence="7">
    <location>
        <begin position="295"/>
        <end position="383"/>
    </location>
</feature>
<dbReference type="InterPro" id="IPR036890">
    <property type="entry name" value="HATPase_C_sf"/>
</dbReference>
<comment type="caution">
    <text evidence="8">The sequence shown here is derived from an EMBL/GenBank/DDBJ whole genome shotgun (WGS) entry which is preliminary data.</text>
</comment>
<keyword evidence="6" id="KW-1133">Transmembrane helix</keyword>